<dbReference type="RefSeq" id="WP_093615627.1">
    <property type="nucleotide sequence ID" value="NZ_FNFF01000016.1"/>
</dbReference>
<dbReference type="OrthoDB" id="3460651at2"/>
<dbReference type="SMART" id="SM00418">
    <property type="entry name" value="HTH_ARSR"/>
    <property type="match status" value="1"/>
</dbReference>
<keyword evidence="6" id="KW-1185">Reference proteome</keyword>
<gene>
    <name evidence="5" type="ORF">SAMN05421806_11622</name>
</gene>
<evidence type="ECO:0000313" key="5">
    <source>
        <dbReference type="EMBL" id="SDL00567.1"/>
    </source>
</evidence>
<evidence type="ECO:0000313" key="6">
    <source>
        <dbReference type="Proteomes" id="UP000199155"/>
    </source>
</evidence>
<dbReference type="CDD" id="cd00090">
    <property type="entry name" value="HTH_ARSR"/>
    <property type="match status" value="1"/>
</dbReference>
<dbReference type="InterPro" id="IPR051011">
    <property type="entry name" value="Metal_resp_trans_reg"/>
</dbReference>
<evidence type="ECO:0000256" key="2">
    <source>
        <dbReference type="ARBA" id="ARBA00023125"/>
    </source>
</evidence>
<proteinExistence type="predicted"/>
<dbReference type="Pfam" id="PF12840">
    <property type="entry name" value="HTH_20"/>
    <property type="match status" value="1"/>
</dbReference>
<dbReference type="Gene3D" id="1.10.10.10">
    <property type="entry name" value="Winged helix-like DNA-binding domain superfamily/Winged helix DNA-binding domain"/>
    <property type="match status" value="1"/>
</dbReference>
<dbReference type="InterPro" id="IPR011991">
    <property type="entry name" value="ArsR-like_HTH"/>
</dbReference>
<keyword evidence="1" id="KW-0805">Transcription regulation</keyword>
<sequence>MAMRVQLDARAWSRSRFTTSAAMEVVGVLRHRGRHPAPHAREWYARARRALPPRQLALLEALVPDDHSYAPDFLTPVPRHGESMPDVAARIAATPGEEVDYQLDIAIRGRRVWPHVAALHPGAAAYERWRRPMPPALAKAAQDGGAAVAAAAASAMATLFERVLAPDWPRVRAVLDADISAHADRMAAHGAAAVLDELGERMRWTGTELVLERTYSGVIDWAEEGVLFVPATTHVGPVLFAAERPHTPVLFYRARGIGALGERPVGAAESALTELVGVTRAALLTTLDSPASTLELSRRTGWSTATVSYHLGILLRAGLVDRRRRGRVVRYARTGLGSALAATNGERSSTRRVHPGQGRL</sequence>
<dbReference type="InterPro" id="IPR001845">
    <property type="entry name" value="HTH_ArsR_DNA-bd_dom"/>
</dbReference>
<evidence type="ECO:0000259" key="4">
    <source>
        <dbReference type="SMART" id="SM00418"/>
    </source>
</evidence>
<dbReference type="SUPFAM" id="SSF46785">
    <property type="entry name" value="Winged helix' DNA-binding domain"/>
    <property type="match status" value="1"/>
</dbReference>
<keyword evidence="3" id="KW-0804">Transcription</keyword>
<dbReference type="PANTHER" id="PTHR43132:SF6">
    <property type="entry name" value="HTH-TYPE TRANSCRIPTIONAL REPRESSOR CZRA"/>
    <property type="match status" value="1"/>
</dbReference>
<reference evidence="5 6" key="1">
    <citation type="submission" date="2016-10" db="EMBL/GenBank/DDBJ databases">
        <authorList>
            <person name="de Groot N.N."/>
        </authorList>
    </citation>
    <scope>NUCLEOTIDE SEQUENCE [LARGE SCALE GENOMIC DNA]</scope>
    <source>
        <strain evidence="5 6">CGMCC 4.5727</strain>
    </source>
</reference>
<dbReference type="PRINTS" id="PR00778">
    <property type="entry name" value="HTHARSR"/>
</dbReference>
<dbReference type="STRING" id="417292.SAMN05421806_11622"/>
<dbReference type="GO" id="GO:0003700">
    <property type="term" value="F:DNA-binding transcription factor activity"/>
    <property type="evidence" value="ECO:0007669"/>
    <property type="project" value="InterPro"/>
</dbReference>
<evidence type="ECO:0000256" key="3">
    <source>
        <dbReference type="ARBA" id="ARBA00023163"/>
    </source>
</evidence>
<dbReference type="EMBL" id="FNFF01000016">
    <property type="protein sequence ID" value="SDL00567.1"/>
    <property type="molecule type" value="Genomic_DNA"/>
</dbReference>
<dbReference type="InterPro" id="IPR036388">
    <property type="entry name" value="WH-like_DNA-bd_sf"/>
</dbReference>
<name>A0A1G9GIS8_9ACTN</name>
<keyword evidence="2" id="KW-0238">DNA-binding</keyword>
<accession>A0A1G9GIS8</accession>
<organism evidence="5 6">
    <name type="scientific">Streptomyces indicus</name>
    <dbReference type="NCBI Taxonomy" id="417292"/>
    <lineage>
        <taxon>Bacteria</taxon>
        <taxon>Bacillati</taxon>
        <taxon>Actinomycetota</taxon>
        <taxon>Actinomycetes</taxon>
        <taxon>Kitasatosporales</taxon>
        <taxon>Streptomycetaceae</taxon>
        <taxon>Streptomyces</taxon>
    </lineage>
</organism>
<dbReference type="PANTHER" id="PTHR43132">
    <property type="entry name" value="ARSENICAL RESISTANCE OPERON REPRESSOR ARSR-RELATED"/>
    <property type="match status" value="1"/>
</dbReference>
<dbReference type="AlphaFoldDB" id="A0A1G9GIS8"/>
<dbReference type="Proteomes" id="UP000199155">
    <property type="component" value="Unassembled WGS sequence"/>
</dbReference>
<dbReference type="InterPro" id="IPR036390">
    <property type="entry name" value="WH_DNA-bd_sf"/>
</dbReference>
<protein>
    <submittedName>
        <fullName evidence="5">Helix-turn-helix domain-containing protein</fullName>
    </submittedName>
</protein>
<feature type="domain" description="HTH arsR-type" evidence="4">
    <location>
        <begin position="270"/>
        <end position="345"/>
    </location>
</feature>
<dbReference type="GO" id="GO:0003677">
    <property type="term" value="F:DNA binding"/>
    <property type="evidence" value="ECO:0007669"/>
    <property type="project" value="UniProtKB-KW"/>
</dbReference>
<evidence type="ECO:0000256" key="1">
    <source>
        <dbReference type="ARBA" id="ARBA00023015"/>
    </source>
</evidence>